<dbReference type="RefSeq" id="WP_248863010.1">
    <property type="nucleotide sequence ID" value="NZ_CP086322.1"/>
</dbReference>
<evidence type="ECO:0000313" key="2">
    <source>
        <dbReference type="EMBL" id="UQA92148.1"/>
    </source>
</evidence>
<dbReference type="EMBL" id="CP086322">
    <property type="protein sequence ID" value="UQA92148.1"/>
    <property type="molecule type" value="Genomic_DNA"/>
</dbReference>
<reference evidence="2" key="1">
    <citation type="submission" date="2021-10" db="EMBL/GenBank/DDBJ databases">
        <title>Streptomyces nigrumlapis sp.nov.,an antimicrobial producing actinobacterium isolated from Black Gobi rocks.</title>
        <authorList>
            <person name="Wen Y."/>
            <person name="Zhang W."/>
            <person name="Liu X.G."/>
        </authorList>
    </citation>
    <scope>NUCLEOTIDE SEQUENCE</scope>
    <source>
        <strain evidence="2">ST13-2-2</strain>
    </source>
</reference>
<keyword evidence="3" id="KW-1185">Reference proteome</keyword>
<evidence type="ECO:0000256" key="1">
    <source>
        <dbReference type="SAM" id="MobiDB-lite"/>
    </source>
</evidence>
<feature type="region of interest" description="Disordered" evidence="1">
    <location>
        <begin position="722"/>
        <end position="742"/>
    </location>
</feature>
<proteinExistence type="predicted"/>
<dbReference type="Proteomes" id="UP000830115">
    <property type="component" value="Chromosome"/>
</dbReference>
<sequence>MNVHTGFPLPDLTTSLPRAPFHFSPKAAREATAVIAGKPAGIFRQLLGDQESETTLLVARRTLEAFLTTAEPQACTDADAIAAWVKQTRTELVPAVTALREAAPETRELVLRQRAPLTLLGCCWLDTVSQAATQPSVIVNQLFGQHFFLQGEGIPQRGQLARRRRALAELGVHLPEIEAADFLRQAAVRPLTALHASFYLALSRLPASFLPEVLGVHYAMAALGVDDLLLGTEPHLPEAEARAVLADYLALTDQSPTGDEDRRRMLAAIALVLRLEHEHTTLLTELATWYEGLSLDARVAQIVARHASFAGRQHRSVRMGDRRLSDWLDGEPLDLAEFVAEFRASRQMKPARDGTCRFLKSIKFGGPMFGIFDEREAATFTAWAETISAGEPADLDFVPNTAGDDRAVGWAEALRGAEPQDVVIADAESGLEDRQLFHRIVNVEQFAHIMAAARDRAEAGLADAELLFTHGADGRITNAEYFDYTPEALMERVERIYWDKLVNPYQPLTEIPDRDEVIFEQTTYALASLVDGSWAHRIGNLGRNHRQSDAMLFAIYADEMGRGDITKNHITLIHQVLASMDIHLPHIRQPEFRNQGDLPDPTYGFSIHQVCLSLFPDTLYNEILGYNLGIEMFALGEMRLHEIQKLRRHHLDVSYAEAHLSIDNFSAGHARQAADIIVSYLDDVRRNSGDEAVQREWRRIWRGYASFAYFVERQLVKQVREQQQAPAAPSPAAPADSVDLVI</sequence>
<dbReference type="Pfam" id="PF14518">
    <property type="entry name" value="Haem_oxygenas_2"/>
    <property type="match status" value="1"/>
</dbReference>
<gene>
    <name evidence="2" type="ORF">K9S39_10110</name>
</gene>
<evidence type="ECO:0000313" key="3">
    <source>
        <dbReference type="Proteomes" id="UP000830115"/>
    </source>
</evidence>
<dbReference type="SMART" id="SM01236">
    <property type="entry name" value="Haem_oxygenase_2"/>
    <property type="match status" value="1"/>
</dbReference>
<organism evidence="2 3">
    <name type="scientific">Streptomyces halobius</name>
    <dbReference type="NCBI Taxonomy" id="2879846"/>
    <lineage>
        <taxon>Bacteria</taxon>
        <taxon>Bacillati</taxon>
        <taxon>Actinomycetota</taxon>
        <taxon>Actinomycetes</taxon>
        <taxon>Kitasatosporales</taxon>
        <taxon>Streptomycetaceae</taxon>
        <taxon>Streptomyces</taxon>
    </lineage>
</organism>
<name>A0ABY4M4F9_9ACTN</name>
<dbReference type="Gene3D" id="1.20.910.10">
    <property type="entry name" value="Heme oxygenase-like"/>
    <property type="match status" value="1"/>
</dbReference>
<accession>A0ABY4M4F9</accession>
<dbReference type="InterPro" id="IPR016084">
    <property type="entry name" value="Haem_Oase-like_multi-hlx"/>
</dbReference>
<protein>
    <submittedName>
        <fullName evidence="2">Iron-containing redox enzyme family protein</fullName>
    </submittedName>
</protein>